<dbReference type="AlphaFoldDB" id="A0A399EUK8"/>
<feature type="domain" description="SHOCT" evidence="2">
    <location>
        <begin position="50"/>
        <end position="75"/>
    </location>
</feature>
<evidence type="ECO:0000313" key="3">
    <source>
        <dbReference type="EMBL" id="RIH87166.1"/>
    </source>
</evidence>
<dbReference type="RefSeq" id="WP_119276919.1">
    <property type="nucleotide sequence ID" value="NZ_QWLA01000022.1"/>
</dbReference>
<comment type="caution">
    <text evidence="3">The sequence shown here is derived from an EMBL/GenBank/DDBJ whole genome shotgun (WGS) entry which is preliminary data.</text>
</comment>
<organism evidence="3 4">
    <name type="scientific">Calidithermus roseus</name>
    <dbReference type="NCBI Taxonomy" id="1644118"/>
    <lineage>
        <taxon>Bacteria</taxon>
        <taxon>Thermotogati</taxon>
        <taxon>Deinococcota</taxon>
        <taxon>Deinococci</taxon>
        <taxon>Thermales</taxon>
        <taxon>Thermaceae</taxon>
        <taxon>Calidithermus</taxon>
    </lineage>
</organism>
<reference evidence="3 4" key="1">
    <citation type="submission" date="2018-08" db="EMBL/GenBank/DDBJ databases">
        <title>Meiothermus roseus NBRC 110900 genome sequencing project.</title>
        <authorList>
            <person name="Da Costa M.S."/>
            <person name="Albuquerque L."/>
            <person name="Raposo P."/>
            <person name="Froufe H.J.C."/>
            <person name="Barroso C.S."/>
            <person name="Egas C."/>
        </authorList>
    </citation>
    <scope>NUCLEOTIDE SEQUENCE [LARGE SCALE GENOMIC DNA]</scope>
    <source>
        <strain evidence="3 4">NBRC 110900</strain>
    </source>
</reference>
<feature type="transmembrane region" description="Helical" evidence="1">
    <location>
        <begin position="15"/>
        <end position="35"/>
    </location>
</feature>
<sequence>MMGWWPYGYGMMGGWGWLGMLLELIVLVLLVYLLVRALSRPPSSEGRDRALDILRERYARGELDKESFERMKRDLEE</sequence>
<keyword evidence="1" id="KW-1133">Transmembrane helix</keyword>
<keyword evidence="4" id="KW-1185">Reference proteome</keyword>
<evidence type="ECO:0000256" key="1">
    <source>
        <dbReference type="SAM" id="Phobius"/>
    </source>
</evidence>
<keyword evidence="1" id="KW-0812">Transmembrane</keyword>
<keyword evidence="1" id="KW-0472">Membrane</keyword>
<protein>
    <recommendedName>
        <fullName evidence="2">SHOCT domain-containing protein</fullName>
    </recommendedName>
</protein>
<dbReference type="EMBL" id="QWLA01000022">
    <property type="protein sequence ID" value="RIH87166.1"/>
    <property type="molecule type" value="Genomic_DNA"/>
</dbReference>
<dbReference type="InterPro" id="IPR018649">
    <property type="entry name" value="SHOCT"/>
</dbReference>
<gene>
    <name evidence="3" type="ORF">Mrose_01450</name>
</gene>
<name>A0A399EUK8_9DEIN</name>
<dbReference type="Pfam" id="PF09851">
    <property type="entry name" value="SHOCT"/>
    <property type="match status" value="1"/>
</dbReference>
<accession>A0A399EUK8</accession>
<evidence type="ECO:0000313" key="4">
    <source>
        <dbReference type="Proteomes" id="UP000265341"/>
    </source>
</evidence>
<proteinExistence type="predicted"/>
<dbReference type="Proteomes" id="UP000265341">
    <property type="component" value="Unassembled WGS sequence"/>
</dbReference>
<evidence type="ECO:0000259" key="2">
    <source>
        <dbReference type="Pfam" id="PF09851"/>
    </source>
</evidence>
<dbReference type="OrthoDB" id="5461404at2"/>